<evidence type="ECO:0000256" key="8">
    <source>
        <dbReference type="ARBA" id="ARBA00022946"/>
    </source>
</evidence>
<evidence type="ECO:0000256" key="19">
    <source>
        <dbReference type="PIRSR" id="PIRSR000106-2"/>
    </source>
</evidence>
<keyword evidence="9" id="KW-0007">Acetylation</keyword>
<evidence type="ECO:0000256" key="4">
    <source>
        <dbReference type="ARBA" id="ARBA00011881"/>
    </source>
</evidence>
<keyword evidence="8" id="KW-0809">Transit peptide</keyword>
<keyword evidence="11" id="KW-0520">NAD</keyword>
<feature type="binding site" evidence="19">
    <location>
        <position position="167"/>
    </location>
    <ligand>
        <name>(S)-malate</name>
        <dbReference type="ChEBI" id="CHEBI:15589"/>
    </ligand>
</feature>
<dbReference type="InterPro" id="IPR012302">
    <property type="entry name" value="Malic_NAD-bd"/>
</dbReference>
<comment type="similarity">
    <text evidence="3">Belongs to the malic enzymes family.</text>
</comment>
<dbReference type="Ensembl" id="ENSSTUT00000081342.1">
    <property type="protein sequence ID" value="ENSSTUP00000076458.1"/>
    <property type="gene ID" value="ENSSTUG00000031924.1"/>
</dbReference>
<comment type="subcellular location">
    <subcellularLocation>
        <location evidence="2">Mitochondrion matrix</location>
    </subcellularLocation>
</comment>
<dbReference type="PANTHER" id="PTHR23406">
    <property type="entry name" value="MALIC ENZYME-RELATED"/>
    <property type="match status" value="1"/>
</dbReference>
<reference evidence="23" key="2">
    <citation type="submission" date="2025-09" db="UniProtKB">
        <authorList>
            <consortium name="Ensembl"/>
        </authorList>
    </citation>
    <scope>IDENTIFICATION</scope>
</reference>
<dbReference type="GeneTree" id="ENSGT00950000183134"/>
<evidence type="ECO:0000256" key="10">
    <source>
        <dbReference type="ARBA" id="ARBA00023002"/>
    </source>
</evidence>
<keyword evidence="12" id="KW-0496">Mitochondrion</keyword>
<dbReference type="InterPro" id="IPR036291">
    <property type="entry name" value="NAD(P)-bd_dom_sf"/>
</dbReference>
<feature type="binding site" evidence="19">
    <location>
        <position position="373"/>
    </location>
    <ligand>
        <name>(S)-malate</name>
        <dbReference type="ChEBI" id="CHEBI:15589"/>
    </ligand>
</feature>
<dbReference type="PRINTS" id="PR00072">
    <property type="entry name" value="MALOXRDTASE"/>
</dbReference>
<dbReference type="Gene3D" id="3.40.50.10380">
    <property type="entry name" value="Malic enzyme, N-terminal domain"/>
    <property type="match status" value="1"/>
</dbReference>
<evidence type="ECO:0000259" key="21">
    <source>
        <dbReference type="SMART" id="SM00919"/>
    </source>
</evidence>
<dbReference type="Pfam" id="PF03949">
    <property type="entry name" value="Malic_M"/>
    <property type="match status" value="1"/>
</dbReference>
<feature type="binding site" evidence="20">
    <location>
        <position position="257"/>
    </location>
    <ligand>
        <name>a divalent metal cation</name>
        <dbReference type="ChEBI" id="CHEBI:60240"/>
    </ligand>
</feature>
<dbReference type="FunFam" id="3.40.50.10380:FF:000006">
    <property type="entry name" value="Malic enzyme"/>
    <property type="match status" value="1"/>
</dbReference>
<evidence type="ECO:0000256" key="9">
    <source>
        <dbReference type="ARBA" id="ARBA00022990"/>
    </source>
</evidence>
<dbReference type="GO" id="GO:0006108">
    <property type="term" value="P:malate metabolic process"/>
    <property type="evidence" value="ECO:0007669"/>
    <property type="project" value="TreeGrafter"/>
</dbReference>
<feature type="binding site" evidence="20">
    <location>
        <position position="281"/>
    </location>
    <ligand>
        <name>a divalent metal cation</name>
        <dbReference type="ChEBI" id="CHEBI:60240"/>
    </ligand>
</feature>
<comment type="subunit">
    <text evidence="4">Homotetramer.</text>
</comment>
<evidence type="ECO:0000313" key="23">
    <source>
        <dbReference type="Ensembl" id="ENSSTUP00000076458.1"/>
    </source>
</evidence>
<evidence type="ECO:0000256" key="14">
    <source>
        <dbReference type="ARBA" id="ARBA00052591"/>
    </source>
</evidence>
<dbReference type="GO" id="GO:0051287">
    <property type="term" value="F:NAD binding"/>
    <property type="evidence" value="ECO:0007669"/>
    <property type="project" value="InterPro"/>
</dbReference>
<dbReference type="NCBIfam" id="NF010052">
    <property type="entry name" value="PRK13529.1"/>
    <property type="match status" value="1"/>
</dbReference>
<dbReference type="AlphaFoldDB" id="A0A674BZA9"/>
<comment type="cofactor">
    <cofactor evidence="1">
        <name>Mn(2+)</name>
        <dbReference type="ChEBI" id="CHEBI:29035"/>
    </cofactor>
</comment>
<evidence type="ECO:0000313" key="24">
    <source>
        <dbReference type="Proteomes" id="UP000472277"/>
    </source>
</evidence>
<keyword evidence="24" id="KW-1185">Reference proteome</keyword>
<accession>A0A674BZA9</accession>
<evidence type="ECO:0000256" key="5">
    <source>
        <dbReference type="ARBA" id="ARBA00013003"/>
    </source>
</evidence>
<dbReference type="GO" id="GO:0046872">
    <property type="term" value="F:metal ion binding"/>
    <property type="evidence" value="ECO:0007669"/>
    <property type="project" value="UniProtKB-KW"/>
</dbReference>
<evidence type="ECO:0000256" key="15">
    <source>
        <dbReference type="ARBA" id="ARBA00055709"/>
    </source>
</evidence>
<dbReference type="EC" id="1.1.1.38" evidence="5"/>
<evidence type="ECO:0000256" key="20">
    <source>
        <dbReference type="PIRSR" id="PIRSR000106-3"/>
    </source>
</evidence>
<feature type="domain" description="Malic enzyme NAD-binding" evidence="21">
    <location>
        <begin position="282"/>
        <end position="487"/>
    </location>
</feature>
<name>A0A674BZA9_SALTR</name>
<dbReference type="GO" id="GO:0004473">
    <property type="term" value="F:malate dehydrogenase (decarboxylating) (NADP+) activity"/>
    <property type="evidence" value="ECO:0007669"/>
    <property type="project" value="TreeGrafter"/>
</dbReference>
<reference evidence="23" key="1">
    <citation type="submission" date="2025-08" db="UniProtKB">
        <authorList>
            <consortium name="Ensembl"/>
        </authorList>
    </citation>
    <scope>IDENTIFICATION</scope>
</reference>
<gene>
    <name evidence="23" type="primary">ME2</name>
    <name evidence="23" type="synonym">me2</name>
</gene>
<evidence type="ECO:0000256" key="18">
    <source>
        <dbReference type="PIRSR" id="PIRSR000106-1"/>
    </source>
</evidence>
<evidence type="ECO:0000256" key="6">
    <source>
        <dbReference type="ARBA" id="ARBA00022533"/>
    </source>
</evidence>
<feature type="active site" description="Proton donor" evidence="18">
    <location>
        <position position="114"/>
    </location>
</feature>
<evidence type="ECO:0000256" key="11">
    <source>
        <dbReference type="ARBA" id="ARBA00023027"/>
    </source>
</evidence>
<dbReference type="Proteomes" id="UP000472277">
    <property type="component" value="Chromosome 27"/>
</dbReference>
<keyword evidence="10" id="KW-0560">Oxidoreductase</keyword>
<dbReference type="GO" id="GO:0005759">
    <property type="term" value="C:mitochondrial matrix"/>
    <property type="evidence" value="ECO:0007669"/>
    <property type="project" value="UniProtKB-SubCell"/>
</dbReference>
<dbReference type="GO" id="GO:0004471">
    <property type="term" value="F:malate dehydrogenase (decarboxylating) (NAD+) activity"/>
    <property type="evidence" value="ECO:0007669"/>
    <property type="project" value="UniProtKB-ARBA"/>
</dbReference>
<evidence type="ECO:0000256" key="2">
    <source>
        <dbReference type="ARBA" id="ARBA00004305"/>
    </source>
</evidence>
<dbReference type="FunFam" id="3.40.50.720:FF:000060">
    <property type="entry name" value="Malic enzyme"/>
    <property type="match status" value="1"/>
</dbReference>
<evidence type="ECO:0000256" key="16">
    <source>
        <dbReference type="ARBA" id="ARBA00070382"/>
    </source>
</evidence>
<dbReference type="Gene3D" id="3.40.50.720">
    <property type="entry name" value="NAD(P)-binding Rossmann-like Domain"/>
    <property type="match status" value="1"/>
</dbReference>
<comment type="cofactor">
    <cofactor evidence="20">
        <name>Mg(2+)</name>
        <dbReference type="ChEBI" id="CHEBI:18420"/>
    </cofactor>
    <cofactor evidence="20">
        <name>Mn(2+)</name>
        <dbReference type="ChEBI" id="CHEBI:29035"/>
    </cofactor>
    <text evidence="20">Divalent metal cations. Prefers magnesium or manganese.</text>
</comment>
<evidence type="ECO:0000256" key="3">
    <source>
        <dbReference type="ARBA" id="ARBA00008785"/>
    </source>
</evidence>
<feature type="binding site" evidence="20">
    <location>
        <position position="258"/>
    </location>
    <ligand>
        <name>a divalent metal cation</name>
        <dbReference type="ChEBI" id="CHEBI:60240"/>
    </ligand>
</feature>
<dbReference type="Pfam" id="PF00390">
    <property type="entry name" value="malic"/>
    <property type="match status" value="1"/>
</dbReference>
<dbReference type="SUPFAM" id="SSF51735">
    <property type="entry name" value="NAD(P)-binding Rossmann-fold domains"/>
    <property type="match status" value="1"/>
</dbReference>
<comment type="catalytic activity">
    <reaction evidence="14">
        <text>(S)-malate + NAD(+) = pyruvate + CO2 + NADH</text>
        <dbReference type="Rhea" id="RHEA:12653"/>
        <dbReference type="ChEBI" id="CHEBI:15361"/>
        <dbReference type="ChEBI" id="CHEBI:15589"/>
        <dbReference type="ChEBI" id="CHEBI:16526"/>
        <dbReference type="ChEBI" id="CHEBI:57540"/>
        <dbReference type="ChEBI" id="CHEBI:57945"/>
        <dbReference type="EC" id="1.1.1.38"/>
    </reaction>
</comment>
<dbReference type="SMART" id="SM00919">
    <property type="entry name" value="Malic_M"/>
    <property type="match status" value="1"/>
</dbReference>
<evidence type="ECO:0000259" key="22">
    <source>
        <dbReference type="SMART" id="SM01274"/>
    </source>
</evidence>
<dbReference type="SUPFAM" id="SSF53223">
    <property type="entry name" value="Aminoacid dehydrogenase-like, N-terminal domain"/>
    <property type="match status" value="1"/>
</dbReference>
<sequence length="533" mass="60220">MLSRLRASLMLRPCVSSCRWTHTKEKGKPLMLNPRTNKGMAFSLQERQILGLQGLLPPKIESQDIQAMRFQRNLKKMTEPLEKYIYLMGIQERNEKLFYRVLMEDIEELMPIVYTPTVGLACTQYGHIFRRPKGLFISILDRGHIRSILDNWPETNVAAVVVTDGERILGLGDLGVFGMGIPVGKLCLYTACAGIRPERCLPVVIDVGTDNETLLKDPFYMGLYQKRDRSQLYDDLIDEFMEAVVDKYGQDTLIQFEDFGNHNAFRLMRKYREKYCTFNDDIQGLNSHHLNILCQMDVFSCDLLQGRAQETDSNQEAFVHESPGDVQSFLDAVNVIQPTAIIGVSGAGRLFTHDVLKKMGTLNKRPIIFALSNPTTKAECTAEDAYTLTDGRCLFASGSPFDTVTLADGRVFTPGQGNNAYIFPGVALAVILSGVRHISDTVFLEAAKTLADQLTDEELAEGRLYPPLSNIREVSIQMAVKVVRFVYANNMAFRYPEPKDKDTFVRSTVWDISYDSFLPDIYEWKGMNPAPDH</sequence>
<feature type="active site" description="Proton acceptor" evidence="18">
    <location>
        <position position="185"/>
    </location>
</feature>
<dbReference type="InterPro" id="IPR012301">
    <property type="entry name" value="Malic_N_dom"/>
</dbReference>
<comment type="function">
    <text evidence="15">NAD-dependent mitochondrial malic enzyme that catalyzes the oxidative decarboxylation of malate to pyruvate.</text>
</comment>
<dbReference type="InterPro" id="IPR046346">
    <property type="entry name" value="Aminoacid_DH-like_N_sf"/>
</dbReference>
<proteinExistence type="inferred from homology"/>
<keyword evidence="7 20" id="KW-0479">Metal-binding</keyword>
<dbReference type="InterPro" id="IPR037062">
    <property type="entry name" value="Malic_N_dom_sf"/>
</dbReference>
<dbReference type="PIRSF" id="PIRSF000106">
    <property type="entry name" value="ME"/>
    <property type="match status" value="1"/>
</dbReference>
<evidence type="ECO:0000256" key="17">
    <source>
        <dbReference type="ARBA" id="ARBA00077181"/>
    </source>
</evidence>
<evidence type="ECO:0000256" key="1">
    <source>
        <dbReference type="ARBA" id="ARBA00001936"/>
    </source>
</evidence>
<organism evidence="23 24">
    <name type="scientific">Salmo trutta</name>
    <name type="common">Brown trout</name>
    <dbReference type="NCBI Taxonomy" id="8032"/>
    <lineage>
        <taxon>Eukaryota</taxon>
        <taxon>Metazoa</taxon>
        <taxon>Chordata</taxon>
        <taxon>Craniata</taxon>
        <taxon>Vertebrata</taxon>
        <taxon>Euteleostomi</taxon>
        <taxon>Actinopterygii</taxon>
        <taxon>Neopterygii</taxon>
        <taxon>Teleostei</taxon>
        <taxon>Protacanthopterygii</taxon>
        <taxon>Salmoniformes</taxon>
        <taxon>Salmonidae</taxon>
        <taxon>Salmoninae</taxon>
        <taxon>Salmo</taxon>
    </lineage>
</organism>
<evidence type="ECO:0000256" key="7">
    <source>
        <dbReference type="ARBA" id="ARBA00022723"/>
    </source>
</evidence>
<protein>
    <recommendedName>
        <fullName evidence="16">NAD-dependent malic enzyme, mitochondrial</fullName>
        <ecNumber evidence="5">1.1.1.38</ecNumber>
    </recommendedName>
    <alternativeName>
        <fullName evidence="17">Malic enzyme 2</fullName>
    </alternativeName>
</protein>
<dbReference type="InterPro" id="IPR001891">
    <property type="entry name" value="Malic_OxRdtase"/>
</dbReference>
<comment type="catalytic activity">
    <reaction evidence="13">
        <text>oxaloacetate + H(+) = pyruvate + CO2</text>
        <dbReference type="Rhea" id="RHEA:15641"/>
        <dbReference type="ChEBI" id="CHEBI:15361"/>
        <dbReference type="ChEBI" id="CHEBI:15378"/>
        <dbReference type="ChEBI" id="CHEBI:16452"/>
        <dbReference type="ChEBI" id="CHEBI:16526"/>
        <dbReference type="EC" id="1.1.1.38"/>
    </reaction>
</comment>
<dbReference type="PANTHER" id="PTHR23406:SF27">
    <property type="entry name" value="NAD-DEPENDENT MALIC ENZYME, MITOCHONDRIAL"/>
    <property type="match status" value="1"/>
</dbReference>
<evidence type="ECO:0000256" key="12">
    <source>
        <dbReference type="ARBA" id="ARBA00023128"/>
    </source>
</evidence>
<dbReference type="SMART" id="SM01274">
    <property type="entry name" value="malic"/>
    <property type="match status" value="1"/>
</dbReference>
<evidence type="ECO:0000256" key="13">
    <source>
        <dbReference type="ARBA" id="ARBA00050168"/>
    </source>
</evidence>
<feature type="domain" description="Malic enzyme N-terminal" evidence="22">
    <location>
        <begin position="91"/>
        <end position="272"/>
    </location>
</feature>
<feature type="binding site" evidence="19">
    <location>
        <position position="418"/>
    </location>
    <ligand>
        <name>(S)-malate</name>
        <dbReference type="ChEBI" id="CHEBI:15589"/>
    </ligand>
</feature>
<keyword evidence="6" id="KW-0021">Allosteric enzyme</keyword>